<dbReference type="OrthoDB" id="325444at2759"/>
<evidence type="ECO:0000313" key="3">
    <source>
        <dbReference type="EMBL" id="OMJ82844.1"/>
    </source>
</evidence>
<proteinExistence type="predicted"/>
<accession>A0A1R2C1D8</accession>
<gene>
    <name evidence="3" type="ORF">SteCoe_16377</name>
</gene>
<comment type="caution">
    <text evidence="3">The sequence shown here is derived from an EMBL/GenBank/DDBJ whole genome shotgun (WGS) entry which is preliminary data.</text>
</comment>
<evidence type="ECO:0000256" key="1">
    <source>
        <dbReference type="SAM" id="Coils"/>
    </source>
</evidence>
<evidence type="ECO:0000313" key="4">
    <source>
        <dbReference type="Proteomes" id="UP000187209"/>
    </source>
</evidence>
<name>A0A1R2C1D8_9CILI</name>
<sequence>MSSDESSPERNLQDYWEDKIDISPIKPESQPKTDADFFRSLTVNRSSPKKFLFKSITLKGGETLKELQKSIIILRQRNLTQVQQLTQEVKSNTRKELKEAVAEINAGFEKEICTIRLEHDKMKDEISKRNRELILLGKFMVDQESLISQNRLIKILKNEIPNTSQAIVDEKKILKSDLKVLKVRIEGMKEAIVEYTNKTNTADAKMKDLDKEIEKIKAGHRQELKALEVQLEAKLEKAKKERDDVKSAYEIYRKSGWKEIEDKEQSLEKQNMIIVMLQNELKTAKGIIFHQKLQLRIHNSLQGYVEEYENNDEIDMTMQSQNVSNYVVPVPGRSKTICTRKKFIRSNELSFSTNFQSMVSDTGSAFSKTHNRRAAPAGYKPKLSPIS</sequence>
<feature type="coiled-coil region" evidence="1">
    <location>
        <begin position="178"/>
        <end position="280"/>
    </location>
</feature>
<dbReference type="Proteomes" id="UP000187209">
    <property type="component" value="Unassembled WGS sequence"/>
</dbReference>
<dbReference type="EMBL" id="MPUH01000325">
    <property type="protein sequence ID" value="OMJ82844.1"/>
    <property type="molecule type" value="Genomic_DNA"/>
</dbReference>
<keyword evidence="4" id="KW-1185">Reference proteome</keyword>
<keyword evidence="1" id="KW-0175">Coiled coil</keyword>
<reference evidence="3 4" key="1">
    <citation type="submission" date="2016-11" db="EMBL/GenBank/DDBJ databases">
        <title>The macronuclear genome of Stentor coeruleus: a giant cell with tiny introns.</title>
        <authorList>
            <person name="Slabodnick M."/>
            <person name="Ruby J.G."/>
            <person name="Reiff S.B."/>
            <person name="Swart E.C."/>
            <person name="Gosai S."/>
            <person name="Prabakaran S."/>
            <person name="Witkowska E."/>
            <person name="Larue G.E."/>
            <person name="Fisher S."/>
            <person name="Freeman R.M."/>
            <person name="Gunawardena J."/>
            <person name="Chu W."/>
            <person name="Stover N.A."/>
            <person name="Gregory B.D."/>
            <person name="Nowacki M."/>
            <person name="Derisi J."/>
            <person name="Roy S.W."/>
            <person name="Marshall W.F."/>
            <person name="Sood P."/>
        </authorList>
    </citation>
    <scope>NUCLEOTIDE SEQUENCE [LARGE SCALE GENOMIC DNA]</scope>
    <source>
        <strain evidence="3">WM001</strain>
    </source>
</reference>
<evidence type="ECO:0000256" key="2">
    <source>
        <dbReference type="SAM" id="MobiDB-lite"/>
    </source>
</evidence>
<feature type="region of interest" description="Disordered" evidence="2">
    <location>
        <begin position="362"/>
        <end position="387"/>
    </location>
</feature>
<organism evidence="3 4">
    <name type="scientific">Stentor coeruleus</name>
    <dbReference type="NCBI Taxonomy" id="5963"/>
    <lineage>
        <taxon>Eukaryota</taxon>
        <taxon>Sar</taxon>
        <taxon>Alveolata</taxon>
        <taxon>Ciliophora</taxon>
        <taxon>Postciliodesmatophora</taxon>
        <taxon>Heterotrichea</taxon>
        <taxon>Heterotrichida</taxon>
        <taxon>Stentoridae</taxon>
        <taxon>Stentor</taxon>
    </lineage>
</organism>
<protein>
    <submittedName>
        <fullName evidence="3">Uncharacterized protein</fullName>
    </submittedName>
</protein>
<dbReference type="AlphaFoldDB" id="A0A1R2C1D8"/>